<dbReference type="EMBL" id="FO681347">
    <property type="protein sequence ID" value="CCV64066.1"/>
    <property type="molecule type" value="Genomic_DNA"/>
</dbReference>
<dbReference type="PROSITE" id="PS01302">
    <property type="entry name" value="UPF0758"/>
    <property type="match status" value="1"/>
</dbReference>
<keyword evidence="10" id="KW-1185">Reference proteome</keyword>
<dbReference type="Proteomes" id="UP000032740">
    <property type="component" value="Chromosome"/>
</dbReference>
<dbReference type="InterPro" id="IPR046778">
    <property type="entry name" value="UPF0758_N"/>
</dbReference>
<proteinExistence type="inferred from homology"/>
<dbReference type="InterPro" id="IPR001405">
    <property type="entry name" value="UPF0758"/>
</dbReference>
<keyword evidence="3" id="KW-0479">Metal-binding</keyword>
<dbReference type="AlphaFoldDB" id="U4KRD4"/>
<dbReference type="PANTHER" id="PTHR30471:SF3">
    <property type="entry name" value="UPF0758 PROTEIN YEES-RELATED"/>
    <property type="match status" value="1"/>
</dbReference>
<dbReference type="NCBIfam" id="NF000642">
    <property type="entry name" value="PRK00024.1"/>
    <property type="match status" value="1"/>
</dbReference>
<protein>
    <submittedName>
        <fullName evidence="9">DNA repair protein RadC</fullName>
    </submittedName>
</protein>
<dbReference type="CDD" id="cd08071">
    <property type="entry name" value="MPN_DUF2466"/>
    <property type="match status" value="1"/>
</dbReference>
<dbReference type="GO" id="GO:0046872">
    <property type="term" value="F:metal ion binding"/>
    <property type="evidence" value="ECO:0007669"/>
    <property type="project" value="UniProtKB-KW"/>
</dbReference>
<keyword evidence="5" id="KW-0862">Zinc</keyword>
<organism evidence="9 10">
    <name type="scientific">Alteracholeplasma palmae (strain ATCC 49389 / J233)</name>
    <name type="common">Acholeplasma palmae</name>
    <dbReference type="NCBI Taxonomy" id="1318466"/>
    <lineage>
        <taxon>Bacteria</taxon>
        <taxon>Bacillati</taxon>
        <taxon>Mycoplasmatota</taxon>
        <taxon>Mollicutes</taxon>
        <taxon>Acholeplasmatales</taxon>
        <taxon>Acholeplasmataceae</taxon>
        <taxon>Acholeplasma</taxon>
    </lineage>
</organism>
<comment type="similarity">
    <text evidence="1 7">Belongs to the UPF0758 family.</text>
</comment>
<evidence type="ECO:0000256" key="1">
    <source>
        <dbReference type="ARBA" id="ARBA00010243"/>
    </source>
</evidence>
<evidence type="ECO:0000256" key="2">
    <source>
        <dbReference type="ARBA" id="ARBA00022670"/>
    </source>
</evidence>
<dbReference type="PROSITE" id="PS50249">
    <property type="entry name" value="MPN"/>
    <property type="match status" value="1"/>
</dbReference>
<sequence length="223" mass="25414">MISDMPRERLEKLGASALKTEELIAILLSTGTKETNVFDLSKQILEKLLSLDELKNLTYEELLTIKGIKKAKASKIIAAVELGRRLSYIGNEHKHKLNHLEDVYKLVSYDLSNKEQEHFMVIYLNSKSEIIQKQTVFIGTINQTVIHPREIFKQAIRLNSVAIICLHNHPSGNSDPSRADIESTKNLVLASELLNISLVDHLIIGKNEYYSILEKKKYFIKNT</sequence>
<evidence type="ECO:0000256" key="4">
    <source>
        <dbReference type="ARBA" id="ARBA00022801"/>
    </source>
</evidence>
<evidence type="ECO:0000256" key="7">
    <source>
        <dbReference type="RuleBase" id="RU003797"/>
    </source>
</evidence>
<dbReference type="InterPro" id="IPR025657">
    <property type="entry name" value="RadC_JAB"/>
</dbReference>
<dbReference type="KEGG" id="apal:BN85404890"/>
<dbReference type="SUPFAM" id="SSF47781">
    <property type="entry name" value="RuvA domain 2-like"/>
    <property type="match status" value="1"/>
</dbReference>
<dbReference type="GO" id="GO:0008237">
    <property type="term" value="F:metallopeptidase activity"/>
    <property type="evidence" value="ECO:0007669"/>
    <property type="project" value="UniProtKB-KW"/>
</dbReference>
<evidence type="ECO:0000259" key="8">
    <source>
        <dbReference type="PROSITE" id="PS50249"/>
    </source>
</evidence>
<evidence type="ECO:0000256" key="3">
    <source>
        <dbReference type="ARBA" id="ARBA00022723"/>
    </source>
</evidence>
<dbReference type="Pfam" id="PF20582">
    <property type="entry name" value="UPF0758_N"/>
    <property type="match status" value="1"/>
</dbReference>
<dbReference type="Gene3D" id="3.40.140.10">
    <property type="entry name" value="Cytidine Deaminase, domain 2"/>
    <property type="match status" value="1"/>
</dbReference>
<dbReference type="InterPro" id="IPR037518">
    <property type="entry name" value="MPN"/>
</dbReference>
<dbReference type="Pfam" id="PF04002">
    <property type="entry name" value="RadC"/>
    <property type="match status" value="1"/>
</dbReference>
<dbReference type="Gene3D" id="1.10.150.20">
    <property type="entry name" value="5' to 3' exonuclease, C-terminal subdomain"/>
    <property type="match status" value="1"/>
</dbReference>
<dbReference type="InterPro" id="IPR010994">
    <property type="entry name" value="RuvA_2-like"/>
</dbReference>
<evidence type="ECO:0000256" key="6">
    <source>
        <dbReference type="ARBA" id="ARBA00023049"/>
    </source>
</evidence>
<dbReference type="NCBIfam" id="TIGR00608">
    <property type="entry name" value="radc"/>
    <property type="match status" value="1"/>
</dbReference>
<feature type="domain" description="MPN" evidence="8">
    <location>
        <begin position="96"/>
        <end position="218"/>
    </location>
</feature>
<dbReference type="STRING" id="1318466.BN85404890"/>
<evidence type="ECO:0000256" key="5">
    <source>
        <dbReference type="ARBA" id="ARBA00022833"/>
    </source>
</evidence>
<dbReference type="InterPro" id="IPR020891">
    <property type="entry name" value="UPF0758_CS"/>
</dbReference>
<keyword evidence="6" id="KW-0482">Metalloprotease</keyword>
<dbReference type="PANTHER" id="PTHR30471">
    <property type="entry name" value="DNA REPAIR PROTEIN RADC"/>
    <property type="match status" value="1"/>
</dbReference>
<evidence type="ECO:0000313" key="9">
    <source>
        <dbReference type="EMBL" id="CCV64066.1"/>
    </source>
</evidence>
<keyword evidence="4" id="KW-0378">Hydrolase</keyword>
<reference evidence="9 10" key="1">
    <citation type="journal article" date="2013" name="J. Mol. Microbiol. Biotechnol.">
        <title>Analysis of the Complete Genomes of Acholeplasma brassicae , A. palmae and A. laidlawii and Their Comparison to the Obligate Parasites from ' Candidatus Phytoplasma'.</title>
        <authorList>
            <person name="Kube M."/>
            <person name="Siewert C."/>
            <person name="Migdoll A.M."/>
            <person name="Duduk B."/>
            <person name="Holz S."/>
            <person name="Rabus R."/>
            <person name="Seemuller E."/>
            <person name="Mitrovic J."/>
            <person name="Muller I."/>
            <person name="Buttner C."/>
            <person name="Reinhardt R."/>
        </authorList>
    </citation>
    <scope>NUCLEOTIDE SEQUENCE [LARGE SCALE GENOMIC DNA]</scope>
    <source>
        <strain evidence="9 10">J233</strain>
    </source>
</reference>
<name>U4KRD4_ALTPJ</name>
<dbReference type="HOGENOM" id="CLU_073529_0_2_14"/>
<keyword evidence="2" id="KW-0645">Protease</keyword>
<dbReference type="GO" id="GO:0006508">
    <property type="term" value="P:proteolysis"/>
    <property type="evidence" value="ECO:0007669"/>
    <property type="project" value="UniProtKB-KW"/>
</dbReference>
<accession>U4KRD4</accession>
<gene>
    <name evidence="9" type="primary">radC</name>
    <name evidence="9" type="ORF">BN85404890</name>
</gene>
<evidence type="ECO:0000313" key="10">
    <source>
        <dbReference type="Proteomes" id="UP000032740"/>
    </source>
</evidence>